<name>A0AAD7SL19_9TELE</name>
<accession>A0AAD7SL19</accession>
<dbReference type="GO" id="GO:0099041">
    <property type="term" value="P:vesicle tethering to Golgi"/>
    <property type="evidence" value="ECO:0007669"/>
    <property type="project" value="InterPro"/>
</dbReference>
<dbReference type="GO" id="GO:0005802">
    <property type="term" value="C:trans-Golgi network"/>
    <property type="evidence" value="ECO:0007669"/>
    <property type="project" value="InterPro"/>
</dbReference>
<gene>
    <name evidence="2" type="ORF">AAFF_G00339960</name>
</gene>
<dbReference type="InterPro" id="IPR028280">
    <property type="entry name" value="Njmu-R1"/>
</dbReference>
<dbReference type="Pfam" id="PF15053">
    <property type="entry name" value="Njmu-R1"/>
    <property type="match status" value="1"/>
</dbReference>
<feature type="region of interest" description="Disordered" evidence="1">
    <location>
        <begin position="60"/>
        <end position="80"/>
    </location>
</feature>
<proteinExistence type="predicted"/>
<organism evidence="2 3">
    <name type="scientific">Aldrovandia affinis</name>
    <dbReference type="NCBI Taxonomy" id="143900"/>
    <lineage>
        <taxon>Eukaryota</taxon>
        <taxon>Metazoa</taxon>
        <taxon>Chordata</taxon>
        <taxon>Craniata</taxon>
        <taxon>Vertebrata</taxon>
        <taxon>Euteleostomi</taxon>
        <taxon>Actinopterygii</taxon>
        <taxon>Neopterygii</taxon>
        <taxon>Teleostei</taxon>
        <taxon>Notacanthiformes</taxon>
        <taxon>Halosauridae</taxon>
        <taxon>Aldrovandia</taxon>
    </lineage>
</organism>
<sequence length="384" mass="43045">MFTSQTSSIQDSFDVEEKDTDFDNEEIMAYNQKTQLNCYYSIYFYQSTRSEAADVKVARSHRRTESTTSEDDFSLSLVDSSLPPEAEPELRCYISRRLSKGALLGGMGNIATVELSVPEQAVGCYCCLLEQERSPDQVEGEGNGDYVVCFLGGLELDKYVQGLKDSLSPELPNLETEIRPYLSRWYEESVMHIHRVVQLVQGNISYLLHAALSHTHMEVTGADERTKADVARFIKAASLQGLVQEDTTASLCKAISEDSRSELMIDCSSSPPTITNAVSNRFCDDWIQAFLNAAERSNPFLLRQILENFKLKAIQDMNNLKRFIRQAEMSHYALFRCCLFLQGCGNGDVLLQNARAEHSGMAEACSIIRVLEEFLSEQAQGAAH</sequence>
<dbReference type="Proteomes" id="UP001221898">
    <property type="component" value="Unassembled WGS sequence"/>
</dbReference>
<dbReference type="PANTHER" id="PTHR14416">
    <property type="entry name" value="PROTEIN NJMU-R1"/>
    <property type="match status" value="1"/>
</dbReference>
<dbReference type="AlphaFoldDB" id="A0AAD7SL19"/>
<evidence type="ECO:0000313" key="3">
    <source>
        <dbReference type="Proteomes" id="UP001221898"/>
    </source>
</evidence>
<evidence type="ECO:0000256" key="1">
    <source>
        <dbReference type="SAM" id="MobiDB-lite"/>
    </source>
</evidence>
<evidence type="ECO:0000313" key="2">
    <source>
        <dbReference type="EMBL" id="KAJ8404223.1"/>
    </source>
</evidence>
<dbReference type="PANTHER" id="PTHR14416:SF2">
    <property type="entry name" value="PROTEIN NJMU-R1"/>
    <property type="match status" value="1"/>
</dbReference>
<comment type="caution">
    <text evidence="2">The sequence shown here is derived from an EMBL/GenBank/DDBJ whole genome shotgun (WGS) entry which is preliminary data.</text>
</comment>
<reference evidence="2" key="1">
    <citation type="journal article" date="2023" name="Science">
        <title>Genome structures resolve the early diversification of teleost fishes.</title>
        <authorList>
            <person name="Parey E."/>
            <person name="Louis A."/>
            <person name="Montfort J."/>
            <person name="Bouchez O."/>
            <person name="Roques C."/>
            <person name="Iampietro C."/>
            <person name="Lluch J."/>
            <person name="Castinel A."/>
            <person name="Donnadieu C."/>
            <person name="Desvignes T."/>
            <person name="Floi Bucao C."/>
            <person name="Jouanno E."/>
            <person name="Wen M."/>
            <person name="Mejri S."/>
            <person name="Dirks R."/>
            <person name="Jansen H."/>
            <person name="Henkel C."/>
            <person name="Chen W.J."/>
            <person name="Zahm M."/>
            <person name="Cabau C."/>
            <person name="Klopp C."/>
            <person name="Thompson A.W."/>
            <person name="Robinson-Rechavi M."/>
            <person name="Braasch I."/>
            <person name="Lecointre G."/>
            <person name="Bobe J."/>
            <person name="Postlethwait J.H."/>
            <person name="Berthelot C."/>
            <person name="Roest Crollius H."/>
            <person name="Guiguen Y."/>
        </authorList>
    </citation>
    <scope>NUCLEOTIDE SEQUENCE</scope>
    <source>
        <strain evidence="2">NC1722</strain>
    </source>
</reference>
<evidence type="ECO:0008006" key="4">
    <source>
        <dbReference type="Google" id="ProtNLM"/>
    </source>
</evidence>
<keyword evidence="3" id="KW-1185">Reference proteome</keyword>
<dbReference type="EMBL" id="JAINUG010000054">
    <property type="protein sequence ID" value="KAJ8404223.1"/>
    <property type="molecule type" value="Genomic_DNA"/>
</dbReference>
<protein>
    <recommendedName>
        <fullName evidence="4">Protein Njmu-R1</fullName>
    </recommendedName>
</protein>